<accession>A0ABQ9HR20</accession>
<protein>
    <submittedName>
        <fullName evidence="1">Uncharacterized protein</fullName>
    </submittedName>
</protein>
<sequence length="66" mass="7705">MKSFTDKLESGEQESIDKLLACATYSSCTSLNWTENKYWKIAFHKIRPAMKLPSRYRLSNSLLDEE</sequence>
<dbReference type="Proteomes" id="UP001159363">
    <property type="component" value="Chromosome X"/>
</dbReference>
<evidence type="ECO:0000313" key="2">
    <source>
        <dbReference type="Proteomes" id="UP001159363"/>
    </source>
</evidence>
<gene>
    <name evidence="1" type="ORF">PR048_013059</name>
</gene>
<proteinExistence type="predicted"/>
<keyword evidence="2" id="KW-1185">Reference proteome</keyword>
<reference evidence="1 2" key="1">
    <citation type="submission" date="2023-02" db="EMBL/GenBank/DDBJ databases">
        <title>LHISI_Scaffold_Assembly.</title>
        <authorList>
            <person name="Stuart O.P."/>
            <person name="Cleave R."/>
            <person name="Magrath M.J.L."/>
            <person name="Mikheyev A.S."/>
        </authorList>
    </citation>
    <scope>NUCLEOTIDE SEQUENCE [LARGE SCALE GENOMIC DNA]</scope>
    <source>
        <strain evidence="1">Daus_M_001</strain>
        <tissue evidence="1">Leg muscle</tissue>
    </source>
</reference>
<dbReference type="EMBL" id="JARBHB010000004">
    <property type="protein sequence ID" value="KAJ8886847.1"/>
    <property type="molecule type" value="Genomic_DNA"/>
</dbReference>
<evidence type="ECO:0000313" key="1">
    <source>
        <dbReference type="EMBL" id="KAJ8886847.1"/>
    </source>
</evidence>
<organism evidence="1 2">
    <name type="scientific">Dryococelus australis</name>
    <dbReference type="NCBI Taxonomy" id="614101"/>
    <lineage>
        <taxon>Eukaryota</taxon>
        <taxon>Metazoa</taxon>
        <taxon>Ecdysozoa</taxon>
        <taxon>Arthropoda</taxon>
        <taxon>Hexapoda</taxon>
        <taxon>Insecta</taxon>
        <taxon>Pterygota</taxon>
        <taxon>Neoptera</taxon>
        <taxon>Polyneoptera</taxon>
        <taxon>Phasmatodea</taxon>
        <taxon>Verophasmatodea</taxon>
        <taxon>Anareolatae</taxon>
        <taxon>Phasmatidae</taxon>
        <taxon>Eurycanthinae</taxon>
        <taxon>Dryococelus</taxon>
    </lineage>
</organism>
<comment type="caution">
    <text evidence="1">The sequence shown here is derived from an EMBL/GenBank/DDBJ whole genome shotgun (WGS) entry which is preliminary data.</text>
</comment>
<name>A0ABQ9HR20_9NEOP</name>